<dbReference type="OrthoDB" id="9802228at2"/>
<dbReference type="GO" id="GO:0006307">
    <property type="term" value="P:DNA alkylation repair"/>
    <property type="evidence" value="ECO:0007669"/>
    <property type="project" value="UniProtKB-UniRule"/>
</dbReference>
<dbReference type="SUPFAM" id="SSF46767">
    <property type="entry name" value="Methylated DNA-protein cysteine methyltransferase, C-terminal domain"/>
    <property type="match status" value="1"/>
</dbReference>
<dbReference type="Pfam" id="PF02870">
    <property type="entry name" value="Methyltransf_1N"/>
    <property type="match status" value="1"/>
</dbReference>
<keyword evidence="6 9" id="KW-0227">DNA damage</keyword>
<keyword evidence="13" id="KW-1185">Reference proteome</keyword>
<dbReference type="Gene3D" id="1.10.10.10">
    <property type="entry name" value="Winged helix-like DNA-binding domain superfamily/Winged helix DNA-binding domain"/>
    <property type="match status" value="1"/>
</dbReference>
<dbReference type="AlphaFoldDB" id="A0A1G7P4E5"/>
<dbReference type="InterPro" id="IPR036631">
    <property type="entry name" value="MGMT_N_sf"/>
</dbReference>
<dbReference type="HAMAP" id="MF_00772">
    <property type="entry name" value="OGT"/>
    <property type="match status" value="1"/>
</dbReference>
<keyword evidence="3 9" id="KW-0963">Cytoplasm</keyword>
<dbReference type="SUPFAM" id="SSF53155">
    <property type="entry name" value="Methylated DNA-protein cysteine methyltransferase domain"/>
    <property type="match status" value="1"/>
</dbReference>
<feature type="active site" description="Nucleophile; methyl group acceptor" evidence="9">
    <location>
        <position position="128"/>
    </location>
</feature>
<gene>
    <name evidence="12" type="ORF">SAMN05192586_1149</name>
</gene>
<evidence type="ECO:0000256" key="2">
    <source>
        <dbReference type="ARBA" id="ARBA00008711"/>
    </source>
</evidence>
<reference evidence="13" key="1">
    <citation type="submission" date="2016-10" db="EMBL/GenBank/DDBJ databases">
        <authorList>
            <person name="Varghese N."/>
            <person name="Submissions S."/>
        </authorList>
    </citation>
    <scope>NUCLEOTIDE SEQUENCE [LARGE SCALE GENOMIC DNA]</scope>
    <source>
        <strain evidence="13">KHC7</strain>
    </source>
</reference>
<dbReference type="GO" id="GO:0003908">
    <property type="term" value="F:methylated-DNA-[protein]-cysteine S-methyltransferase activity"/>
    <property type="evidence" value="ECO:0007669"/>
    <property type="project" value="UniProtKB-UniRule"/>
</dbReference>
<evidence type="ECO:0000256" key="4">
    <source>
        <dbReference type="ARBA" id="ARBA00022603"/>
    </source>
</evidence>
<comment type="similarity">
    <text evidence="2 9">Belongs to the MGMT family.</text>
</comment>
<dbReference type="STRING" id="571438.SAMN05192586_1149"/>
<dbReference type="InterPro" id="IPR014048">
    <property type="entry name" value="MethylDNA_cys_MeTrfase_DNA-bd"/>
</dbReference>
<organism evidence="12 13">
    <name type="scientific">Desulfovibrio legallii</name>
    <dbReference type="NCBI Taxonomy" id="571438"/>
    <lineage>
        <taxon>Bacteria</taxon>
        <taxon>Pseudomonadati</taxon>
        <taxon>Thermodesulfobacteriota</taxon>
        <taxon>Desulfovibrionia</taxon>
        <taxon>Desulfovibrionales</taxon>
        <taxon>Desulfovibrionaceae</taxon>
        <taxon>Desulfovibrio</taxon>
    </lineage>
</organism>
<dbReference type="PROSITE" id="PS00374">
    <property type="entry name" value="MGMT"/>
    <property type="match status" value="1"/>
</dbReference>
<comment type="function">
    <text evidence="9">Involved in the cellular defense against the biological effects of O6-methylguanine (O6-MeG) and O4-methylthymine (O4-MeT) in DNA. Repairs the methylated nucleobase in DNA by stoichiometrically transferring the methyl group to a cysteine residue in the enzyme. This is a suicide reaction: the enzyme is irreversibly inactivated.</text>
</comment>
<feature type="domain" description="Methylated-DNA-[protein]-cysteine S-methyltransferase DNA binding" evidence="10">
    <location>
        <begin position="77"/>
        <end position="156"/>
    </location>
</feature>
<evidence type="ECO:0000259" key="11">
    <source>
        <dbReference type="Pfam" id="PF02870"/>
    </source>
</evidence>
<dbReference type="EMBL" id="FNBX01000014">
    <property type="protein sequence ID" value="SDF80320.1"/>
    <property type="molecule type" value="Genomic_DNA"/>
</dbReference>
<keyword evidence="4 9" id="KW-0489">Methyltransferase</keyword>
<evidence type="ECO:0000256" key="3">
    <source>
        <dbReference type="ARBA" id="ARBA00022490"/>
    </source>
</evidence>
<dbReference type="CDD" id="cd06445">
    <property type="entry name" value="ATase"/>
    <property type="match status" value="1"/>
</dbReference>
<evidence type="ECO:0000256" key="1">
    <source>
        <dbReference type="ARBA" id="ARBA00001286"/>
    </source>
</evidence>
<evidence type="ECO:0000259" key="10">
    <source>
        <dbReference type="Pfam" id="PF01035"/>
    </source>
</evidence>
<evidence type="ECO:0000313" key="12">
    <source>
        <dbReference type="EMBL" id="SDF80320.1"/>
    </source>
</evidence>
<dbReference type="InterPro" id="IPR036217">
    <property type="entry name" value="MethylDNA_cys_MeTrfase_DNAb"/>
</dbReference>
<evidence type="ECO:0000256" key="6">
    <source>
        <dbReference type="ARBA" id="ARBA00022763"/>
    </source>
</evidence>
<dbReference type="EC" id="2.1.1.63" evidence="9"/>
<dbReference type="FunFam" id="1.10.10.10:FF:000214">
    <property type="entry name" value="Methylated-DNA--protein-cysteine methyltransferase"/>
    <property type="match status" value="1"/>
</dbReference>
<dbReference type="GO" id="GO:0005737">
    <property type="term" value="C:cytoplasm"/>
    <property type="evidence" value="ECO:0007669"/>
    <property type="project" value="UniProtKB-SubCell"/>
</dbReference>
<comment type="catalytic activity">
    <reaction evidence="8 9">
        <text>a 6-O-methyl-2'-deoxyguanosine in DNA + L-cysteinyl-[protein] = S-methyl-L-cysteinyl-[protein] + a 2'-deoxyguanosine in DNA</text>
        <dbReference type="Rhea" id="RHEA:24000"/>
        <dbReference type="Rhea" id="RHEA-COMP:10131"/>
        <dbReference type="Rhea" id="RHEA-COMP:10132"/>
        <dbReference type="Rhea" id="RHEA-COMP:11367"/>
        <dbReference type="Rhea" id="RHEA-COMP:11368"/>
        <dbReference type="ChEBI" id="CHEBI:29950"/>
        <dbReference type="ChEBI" id="CHEBI:82612"/>
        <dbReference type="ChEBI" id="CHEBI:85445"/>
        <dbReference type="ChEBI" id="CHEBI:85448"/>
        <dbReference type="EC" id="2.1.1.63"/>
    </reaction>
</comment>
<sequence length="162" mass="17141">MTYALVRRLPLLGRVRLVEADSALVRLDLEGKGALPPLPQAEERATPLLEAAAAQLADYLAGARRAFDLPLAPKGTDFQKKVWRALLAIPYGETRAYKAIAAAVGSPRACRAVGLANNRNPIAVIIPCHRVIGADGRLGGYGGGLELKAALLRLEQEAAGRG</sequence>
<dbReference type="InterPro" id="IPR036388">
    <property type="entry name" value="WH-like_DNA-bd_sf"/>
</dbReference>
<name>A0A1G7P4E5_9BACT</name>
<keyword evidence="5 9" id="KW-0808">Transferase</keyword>
<keyword evidence="7 9" id="KW-0234">DNA repair</keyword>
<protein>
    <recommendedName>
        <fullName evidence="9">Methylated-DNA--protein-cysteine methyltransferase</fullName>
        <ecNumber evidence="9">2.1.1.63</ecNumber>
    </recommendedName>
    <alternativeName>
        <fullName evidence="9">6-O-methylguanine-DNA methyltransferase</fullName>
        <shortName evidence="9">MGMT</shortName>
    </alternativeName>
    <alternativeName>
        <fullName evidence="9">O-6-methylguanine-DNA-alkyltransferase</fullName>
    </alternativeName>
</protein>
<comment type="miscellaneous">
    <text evidence="9">This enzyme catalyzes only one turnover and therefore is not strictly catalytic. According to one definition, an enzyme is a biocatalyst that acts repeatedly and over many reaction cycles.</text>
</comment>
<evidence type="ECO:0000256" key="7">
    <source>
        <dbReference type="ARBA" id="ARBA00023204"/>
    </source>
</evidence>
<comment type="subcellular location">
    <subcellularLocation>
        <location evidence="9">Cytoplasm</location>
    </subcellularLocation>
</comment>
<feature type="domain" description="Methylguanine DNA methyltransferase ribonuclease-like" evidence="11">
    <location>
        <begin position="11"/>
        <end position="73"/>
    </location>
</feature>
<dbReference type="InterPro" id="IPR001497">
    <property type="entry name" value="MethylDNA_cys_MeTrfase_AS"/>
</dbReference>
<dbReference type="NCBIfam" id="TIGR00589">
    <property type="entry name" value="ogt"/>
    <property type="match status" value="1"/>
</dbReference>
<dbReference type="InterPro" id="IPR023546">
    <property type="entry name" value="MGMT"/>
</dbReference>
<dbReference type="Gene3D" id="3.30.160.70">
    <property type="entry name" value="Methylated DNA-protein cysteine methyltransferase domain"/>
    <property type="match status" value="1"/>
</dbReference>
<dbReference type="Proteomes" id="UP000199355">
    <property type="component" value="Unassembled WGS sequence"/>
</dbReference>
<dbReference type="RefSeq" id="WP_092154408.1">
    <property type="nucleotide sequence ID" value="NZ_FNBX01000014.1"/>
</dbReference>
<dbReference type="PANTHER" id="PTHR10815">
    <property type="entry name" value="METHYLATED-DNA--PROTEIN-CYSTEINE METHYLTRANSFERASE"/>
    <property type="match status" value="1"/>
</dbReference>
<evidence type="ECO:0000313" key="13">
    <source>
        <dbReference type="Proteomes" id="UP000199355"/>
    </source>
</evidence>
<evidence type="ECO:0000256" key="9">
    <source>
        <dbReference type="HAMAP-Rule" id="MF_00772"/>
    </source>
</evidence>
<accession>A0A1G7P4E5</accession>
<dbReference type="GO" id="GO:0032259">
    <property type="term" value="P:methylation"/>
    <property type="evidence" value="ECO:0007669"/>
    <property type="project" value="UniProtKB-KW"/>
</dbReference>
<dbReference type="PANTHER" id="PTHR10815:SF5">
    <property type="entry name" value="METHYLATED-DNA--PROTEIN-CYSTEINE METHYLTRANSFERASE"/>
    <property type="match status" value="1"/>
</dbReference>
<comment type="catalytic activity">
    <reaction evidence="1 9">
        <text>a 4-O-methyl-thymidine in DNA + L-cysteinyl-[protein] = a thymidine in DNA + S-methyl-L-cysteinyl-[protein]</text>
        <dbReference type="Rhea" id="RHEA:53428"/>
        <dbReference type="Rhea" id="RHEA-COMP:10131"/>
        <dbReference type="Rhea" id="RHEA-COMP:10132"/>
        <dbReference type="Rhea" id="RHEA-COMP:13555"/>
        <dbReference type="Rhea" id="RHEA-COMP:13556"/>
        <dbReference type="ChEBI" id="CHEBI:29950"/>
        <dbReference type="ChEBI" id="CHEBI:82612"/>
        <dbReference type="ChEBI" id="CHEBI:137386"/>
        <dbReference type="ChEBI" id="CHEBI:137387"/>
        <dbReference type="EC" id="2.1.1.63"/>
    </reaction>
</comment>
<dbReference type="Pfam" id="PF01035">
    <property type="entry name" value="DNA_binding_1"/>
    <property type="match status" value="1"/>
</dbReference>
<evidence type="ECO:0000256" key="8">
    <source>
        <dbReference type="ARBA" id="ARBA00049348"/>
    </source>
</evidence>
<dbReference type="InterPro" id="IPR008332">
    <property type="entry name" value="MethylG_MeTrfase_N"/>
</dbReference>
<evidence type="ECO:0000256" key="5">
    <source>
        <dbReference type="ARBA" id="ARBA00022679"/>
    </source>
</evidence>
<proteinExistence type="inferred from homology"/>